<keyword evidence="3" id="KW-1003">Cell membrane</keyword>
<sequence length="396" mass="43546">MNIPKSVWWLVIGMALNITGASFLWPLNTIYMKEELGKSLTTATLVLMINSFGMVVGNLLGGSLFDKLGGYRTILIGAFTCLASTTLLNFFHGWPWYAVWLVLLGFGGGMIVPTIFAMAGAVWPNGGRTTFNAIYLAQNMGVALGAALGGFVAELSFNYIFIANLIMYVLFTIIAVTQFNLEYHAKMKAPDSIDIKSKENKKRFLALLALCGMFAICWIAYIQWETTIASYTQELNISLSQYSILWTVNGIMILVAQPLIRPVIVLLKGNLKAQMFVGILIFMLAFFVTSFAQQFTVFLIGMIILTFGEMFVWPAVPTIANYLAPEGKQGQYQGVVNSASTVGKAFGPFIGGVLVDTFNMSAMFIGIMLLLIIAMIFLAVFDKGLPKGKHTRNTHQ</sequence>
<feature type="transmembrane region" description="Helical" evidence="7">
    <location>
        <begin position="204"/>
        <end position="224"/>
    </location>
</feature>
<evidence type="ECO:0000256" key="3">
    <source>
        <dbReference type="ARBA" id="ARBA00022475"/>
    </source>
</evidence>
<keyword evidence="2" id="KW-0813">Transport</keyword>
<proteinExistence type="predicted"/>
<dbReference type="Gene3D" id="1.20.1250.20">
    <property type="entry name" value="MFS general substrate transporter like domains"/>
    <property type="match status" value="2"/>
</dbReference>
<keyword evidence="5 7" id="KW-1133">Transmembrane helix</keyword>
<dbReference type="Proteomes" id="UP000298482">
    <property type="component" value="Unassembled WGS sequence"/>
</dbReference>
<feature type="domain" description="Major facilitator superfamily (MFS) profile" evidence="8">
    <location>
        <begin position="6"/>
        <end position="386"/>
    </location>
</feature>
<dbReference type="PROSITE" id="PS50850">
    <property type="entry name" value="MFS"/>
    <property type="match status" value="1"/>
</dbReference>
<feature type="transmembrane region" description="Helical" evidence="7">
    <location>
        <begin position="97"/>
        <end position="121"/>
    </location>
</feature>
<comment type="subcellular location">
    <subcellularLocation>
        <location evidence="1">Cell membrane</location>
        <topology evidence="1">Multi-pass membrane protein</topology>
    </subcellularLocation>
</comment>
<evidence type="ECO:0000256" key="7">
    <source>
        <dbReference type="SAM" id="Phobius"/>
    </source>
</evidence>
<evidence type="ECO:0000256" key="1">
    <source>
        <dbReference type="ARBA" id="ARBA00004651"/>
    </source>
</evidence>
<feature type="transmembrane region" description="Helical" evidence="7">
    <location>
        <begin position="362"/>
        <end position="381"/>
    </location>
</feature>
<comment type="caution">
    <text evidence="9">The sequence shown here is derived from an EMBL/GenBank/DDBJ whole genome shotgun (WGS) entry which is preliminary data.</text>
</comment>
<feature type="transmembrane region" description="Helical" evidence="7">
    <location>
        <begin position="73"/>
        <end position="91"/>
    </location>
</feature>
<evidence type="ECO:0000313" key="9">
    <source>
        <dbReference type="EMBL" id="TGA80207.1"/>
    </source>
</evidence>
<feature type="transmembrane region" description="Helical" evidence="7">
    <location>
        <begin position="159"/>
        <end position="183"/>
    </location>
</feature>
<dbReference type="InterPro" id="IPR020846">
    <property type="entry name" value="MFS_dom"/>
</dbReference>
<evidence type="ECO:0000256" key="4">
    <source>
        <dbReference type="ARBA" id="ARBA00022692"/>
    </source>
</evidence>
<dbReference type="Pfam" id="PF07690">
    <property type="entry name" value="MFS_1"/>
    <property type="match status" value="1"/>
</dbReference>
<feature type="transmembrane region" description="Helical" evidence="7">
    <location>
        <begin position="244"/>
        <end position="267"/>
    </location>
</feature>
<name>A0ABY2KG78_9STAP</name>
<keyword evidence="6 7" id="KW-0472">Membrane</keyword>
<feature type="transmembrane region" description="Helical" evidence="7">
    <location>
        <begin position="7"/>
        <end position="27"/>
    </location>
</feature>
<protein>
    <submittedName>
        <fullName evidence="9">MFS transporter</fullName>
    </submittedName>
</protein>
<keyword evidence="4 7" id="KW-0812">Transmembrane</keyword>
<evidence type="ECO:0000259" key="8">
    <source>
        <dbReference type="PROSITE" id="PS50850"/>
    </source>
</evidence>
<organism evidence="9 10">
    <name type="scientific">Staphylococcus croceilyticus</name>
    <dbReference type="NCBI Taxonomy" id="319942"/>
    <lineage>
        <taxon>Bacteria</taxon>
        <taxon>Bacillati</taxon>
        <taxon>Bacillota</taxon>
        <taxon>Bacilli</taxon>
        <taxon>Bacillales</taxon>
        <taxon>Staphylococcaceae</taxon>
        <taxon>Staphylococcus</taxon>
    </lineage>
</organism>
<feature type="transmembrane region" description="Helical" evidence="7">
    <location>
        <begin position="279"/>
        <end position="307"/>
    </location>
</feature>
<dbReference type="InterPro" id="IPR050171">
    <property type="entry name" value="MFS_Transporters"/>
</dbReference>
<dbReference type="CDD" id="cd17329">
    <property type="entry name" value="MFS_MdtH_MDR_like"/>
    <property type="match status" value="1"/>
</dbReference>
<accession>A0ABY2KG78</accession>
<evidence type="ECO:0000256" key="6">
    <source>
        <dbReference type="ARBA" id="ARBA00023136"/>
    </source>
</evidence>
<gene>
    <name evidence="9" type="ORF">E2556_03805</name>
</gene>
<dbReference type="SUPFAM" id="SSF103473">
    <property type="entry name" value="MFS general substrate transporter"/>
    <property type="match status" value="1"/>
</dbReference>
<evidence type="ECO:0000256" key="5">
    <source>
        <dbReference type="ARBA" id="ARBA00022989"/>
    </source>
</evidence>
<dbReference type="InterPro" id="IPR011701">
    <property type="entry name" value="MFS"/>
</dbReference>
<feature type="transmembrane region" description="Helical" evidence="7">
    <location>
        <begin position="39"/>
        <end position="61"/>
    </location>
</feature>
<dbReference type="EMBL" id="SRJF01000003">
    <property type="protein sequence ID" value="TGA80207.1"/>
    <property type="molecule type" value="Genomic_DNA"/>
</dbReference>
<evidence type="ECO:0000256" key="2">
    <source>
        <dbReference type="ARBA" id="ARBA00022448"/>
    </source>
</evidence>
<evidence type="ECO:0000313" key="10">
    <source>
        <dbReference type="Proteomes" id="UP000298482"/>
    </source>
</evidence>
<dbReference type="PANTHER" id="PTHR23517">
    <property type="entry name" value="RESISTANCE PROTEIN MDTM, PUTATIVE-RELATED-RELATED"/>
    <property type="match status" value="1"/>
</dbReference>
<dbReference type="RefSeq" id="WP_103329122.1">
    <property type="nucleotide sequence ID" value="NZ_PPRD01000037.1"/>
</dbReference>
<feature type="transmembrane region" description="Helical" evidence="7">
    <location>
        <begin position="133"/>
        <end position="153"/>
    </location>
</feature>
<dbReference type="PANTHER" id="PTHR23517:SF10">
    <property type="entry name" value="MAJOR FACILITATOR SUPERFAMILY (MFS) PROFILE DOMAIN-CONTAINING PROTEIN"/>
    <property type="match status" value="1"/>
</dbReference>
<keyword evidence="10" id="KW-1185">Reference proteome</keyword>
<reference evidence="9 10" key="1">
    <citation type="submission" date="2019-04" db="EMBL/GenBank/DDBJ databases">
        <title>Genomic characterization of Staphylococcus petrasii strains.</title>
        <authorList>
            <person name="Vrbovska V."/>
            <person name="Kovarovic V."/>
            <person name="Maslanova I."/>
            <person name="Indrakova A."/>
            <person name="Petras P."/>
            <person name="Sedo O."/>
            <person name="Svec P."/>
            <person name="Fisarova L."/>
            <person name="Sedlacek I."/>
            <person name="Doskar J."/>
            <person name="Pantucek R."/>
        </authorList>
    </citation>
    <scope>NUCLEOTIDE SEQUENCE [LARGE SCALE GENOMIC DNA]</scope>
    <source>
        <strain evidence="9 10">CCM 8421</strain>
    </source>
</reference>
<dbReference type="InterPro" id="IPR036259">
    <property type="entry name" value="MFS_trans_sf"/>
</dbReference>